<keyword evidence="3" id="KW-1185">Reference proteome</keyword>
<name>A0A6M5YMB4_9BACT</name>
<protein>
    <submittedName>
        <fullName evidence="2">Uncharacterized DUF1501 protein, type 2</fullName>
    </submittedName>
</protein>
<dbReference type="EMBL" id="CP053452">
    <property type="protein sequence ID" value="QJW95065.1"/>
    <property type="molecule type" value="Genomic_DNA"/>
</dbReference>
<gene>
    <name evidence="2" type="ORF">FTUN_2591</name>
</gene>
<accession>A0A6M5YMB4</accession>
<dbReference type="PANTHER" id="PTHR43737:SF1">
    <property type="entry name" value="DUF1501 DOMAIN-CONTAINING PROTEIN"/>
    <property type="match status" value="1"/>
</dbReference>
<proteinExistence type="predicted"/>
<evidence type="ECO:0000313" key="2">
    <source>
        <dbReference type="EMBL" id="QJW95065.1"/>
    </source>
</evidence>
<organism evidence="2 3">
    <name type="scientific">Frigoriglobus tundricola</name>
    <dbReference type="NCBI Taxonomy" id="2774151"/>
    <lineage>
        <taxon>Bacteria</taxon>
        <taxon>Pseudomonadati</taxon>
        <taxon>Planctomycetota</taxon>
        <taxon>Planctomycetia</taxon>
        <taxon>Gemmatales</taxon>
        <taxon>Gemmataceae</taxon>
        <taxon>Frigoriglobus</taxon>
    </lineage>
</organism>
<dbReference type="PANTHER" id="PTHR43737">
    <property type="entry name" value="BLL7424 PROTEIN"/>
    <property type="match status" value="1"/>
</dbReference>
<reference evidence="3" key="1">
    <citation type="submission" date="2020-05" db="EMBL/GenBank/DDBJ databases">
        <title>Frigoriglobus tundricola gen. nov., sp. nov., a psychrotolerant cellulolytic planctomycete of the family Gemmataceae with two divergent copies of 16S rRNA gene.</title>
        <authorList>
            <person name="Kulichevskaya I.S."/>
            <person name="Ivanova A.A."/>
            <person name="Naumoff D.G."/>
            <person name="Beletsky A.V."/>
            <person name="Rijpstra W.I.C."/>
            <person name="Sinninghe Damste J.S."/>
            <person name="Mardanov A.V."/>
            <person name="Ravin N.V."/>
            <person name="Dedysh S.N."/>
        </authorList>
    </citation>
    <scope>NUCLEOTIDE SEQUENCE [LARGE SCALE GENOMIC DNA]</scope>
    <source>
        <strain evidence="3">PL17</strain>
    </source>
</reference>
<evidence type="ECO:0000313" key="3">
    <source>
        <dbReference type="Proteomes" id="UP000503447"/>
    </source>
</evidence>
<dbReference type="Proteomes" id="UP000503447">
    <property type="component" value="Chromosome"/>
</dbReference>
<dbReference type="SUPFAM" id="SSF53649">
    <property type="entry name" value="Alkaline phosphatase-like"/>
    <property type="match status" value="1"/>
</dbReference>
<dbReference type="AlphaFoldDB" id="A0A6M5YMB4"/>
<dbReference type="InterPro" id="IPR010869">
    <property type="entry name" value="DUF1501"/>
</dbReference>
<dbReference type="Pfam" id="PF07394">
    <property type="entry name" value="DUF1501"/>
    <property type="match status" value="1"/>
</dbReference>
<dbReference type="RefSeq" id="WP_227254862.1">
    <property type="nucleotide sequence ID" value="NZ_CP053452.2"/>
</dbReference>
<keyword evidence="1" id="KW-0732">Signal</keyword>
<dbReference type="InterPro" id="IPR017850">
    <property type="entry name" value="Alkaline_phosphatase_core_sf"/>
</dbReference>
<feature type="signal peptide" evidence="1">
    <location>
        <begin position="1"/>
        <end position="31"/>
    </location>
</feature>
<evidence type="ECO:0000256" key="1">
    <source>
        <dbReference type="SAM" id="SignalP"/>
    </source>
</evidence>
<dbReference type="InterPro" id="IPR006311">
    <property type="entry name" value="TAT_signal"/>
</dbReference>
<sequence>MSRTPLAPSRRAVLRVGGASLLGLSFPQFLAAADSPKAKHKARAKAVIFLHQWGGPGQHETFDPKPDAPDNVRGWYGATKTKLPGVIFGERIPKIAAMADKLTVVRCMQHTMKNHNSAGYYSLTGVAPPTDDQRLRDSLELFPAYGSIVDKLLPAPKGVATFVAYPHVIADGSITPGQHASFLGKGHAPLFVNQDPNRADFRLPELTLPSDLSVERLESRKDILKLIDDQSDLLETSLVAQGLDESYQKAVAMLTSPRFKQAFDLSKESEKTRAAYGRTTYGQGCLLARRVVEAGAKFVNVYFSRAIGGKGQGWDYHGFNKESVPDRLNELLPMTDQTLPALITDLEERGMLDDTLVVWVGEFGRTPKISSNGGRDHWPQCYCAVLAGGGTKKGYVYGASDKLGAYATVGQARPEDLAATMFEALGIDPEAEIRDKLNRPLPVSRGKPIGELCA</sequence>
<dbReference type="PROSITE" id="PS51318">
    <property type="entry name" value="TAT"/>
    <property type="match status" value="1"/>
</dbReference>
<dbReference type="KEGG" id="ftj:FTUN_2591"/>
<feature type="chain" id="PRO_5026690459" evidence="1">
    <location>
        <begin position="32"/>
        <end position="454"/>
    </location>
</feature>